<dbReference type="Pfam" id="PF07676">
    <property type="entry name" value="PD40"/>
    <property type="match status" value="2"/>
</dbReference>
<evidence type="ECO:0000313" key="4">
    <source>
        <dbReference type="Proteomes" id="UP000076881"/>
    </source>
</evidence>
<dbReference type="PANTHER" id="PTHR36842">
    <property type="entry name" value="PROTEIN TOLB HOMOLOG"/>
    <property type="match status" value="1"/>
</dbReference>
<name>A0A162KB82_CORDF</name>
<proteinExistence type="inferred from homology"/>
<dbReference type="PANTHER" id="PTHR36842:SF1">
    <property type="entry name" value="PROTEIN TOLB"/>
    <property type="match status" value="1"/>
</dbReference>
<evidence type="ECO:0000256" key="2">
    <source>
        <dbReference type="SAM" id="MobiDB-lite"/>
    </source>
</evidence>
<dbReference type="SUPFAM" id="SSF69304">
    <property type="entry name" value="Tricorn protease N-terminal domain"/>
    <property type="match status" value="1"/>
</dbReference>
<reference evidence="3 4" key="1">
    <citation type="journal article" date="2016" name="Genome Biol. Evol.">
        <title>Divergent and convergent evolution of fungal pathogenicity.</title>
        <authorList>
            <person name="Shang Y."/>
            <person name="Xiao G."/>
            <person name="Zheng P."/>
            <person name="Cen K."/>
            <person name="Zhan S."/>
            <person name="Wang C."/>
        </authorList>
    </citation>
    <scope>NUCLEOTIDE SEQUENCE [LARGE SCALE GENOMIC DNA]</scope>
    <source>
        <strain evidence="3 4">RCEF 1005</strain>
    </source>
</reference>
<feature type="region of interest" description="Disordered" evidence="2">
    <location>
        <begin position="61"/>
        <end position="88"/>
    </location>
</feature>
<accession>A0A162KB82</accession>
<sequence length="247" mass="26345">MADTNKPSPFDRELAEALCSLEIPKQIKFSPDGQKIVYTTSFQSGGLRKGKHATSKLWLASASGPGSARPLTSGKTRDNSPAWHPDGNRVAFLSDRGDPRSGRAIWMLRLDGGDAVQISDSGSKSSIARFAFSPNGDNGGATDPAVWGQDTSQHARLRLLDVKTRETRTLDTGKGLVIEFHWSSDGTSVIVGTVANMDSEEVFMTGTTIATVAVESGEKTEVCVAGVLGESLTWAPDGKVYFIDTPV</sequence>
<dbReference type="STRING" id="1081108.A0A162KB82"/>
<dbReference type="EMBL" id="AZHF01000002">
    <property type="protein sequence ID" value="OAA80292.1"/>
    <property type="molecule type" value="Genomic_DNA"/>
</dbReference>
<dbReference type="AlphaFoldDB" id="A0A162KB82"/>
<evidence type="ECO:0000313" key="3">
    <source>
        <dbReference type="EMBL" id="OAA80292.1"/>
    </source>
</evidence>
<protein>
    <submittedName>
        <fullName evidence="3">Six-bladed beta-propeller, TolB-like protein</fullName>
    </submittedName>
</protein>
<comment type="caution">
    <text evidence="3">The sequence shown here is derived from an EMBL/GenBank/DDBJ whole genome shotgun (WGS) entry which is preliminary data.</text>
</comment>
<organism evidence="3 4">
    <name type="scientific">Akanthomyces lecanii RCEF 1005</name>
    <dbReference type="NCBI Taxonomy" id="1081108"/>
    <lineage>
        <taxon>Eukaryota</taxon>
        <taxon>Fungi</taxon>
        <taxon>Dikarya</taxon>
        <taxon>Ascomycota</taxon>
        <taxon>Pezizomycotina</taxon>
        <taxon>Sordariomycetes</taxon>
        <taxon>Hypocreomycetidae</taxon>
        <taxon>Hypocreales</taxon>
        <taxon>Cordycipitaceae</taxon>
        <taxon>Akanthomyces</taxon>
        <taxon>Cordyceps confragosa</taxon>
    </lineage>
</organism>
<keyword evidence="4" id="KW-1185">Reference proteome</keyword>
<dbReference type="InterPro" id="IPR011659">
    <property type="entry name" value="WD40"/>
</dbReference>
<dbReference type="OrthoDB" id="43744at2759"/>
<dbReference type="InterPro" id="IPR011042">
    <property type="entry name" value="6-blade_b-propeller_TolB-like"/>
</dbReference>
<comment type="similarity">
    <text evidence="1">Belongs to the TolB family.</text>
</comment>
<dbReference type="Proteomes" id="UP000076881">
    <property type="component" value="Unassembled WGS sequence"/>
</dbReference>
<gene>
    <name evidence="3" type="ORF">LEL_03778</name>
</gene>
<dbReference type="Gene3D" id="2.120.10.30">
    <property type="entry name" value="TolB, C-terminal domain"/>
    <property type="match status" value="2"/>
</dbReference>
<evidence type="ECO:0000256" key="1">
    <source>
        <dbReference type="ARBA" id="ARBA00009820"/>
    </source>
</evidence>